<dbReference type="InterPro" id="IPR008963">
    <property type="entry name" value="Purple_acid_Pase-like_N"/>
</dbReference>
<name>A0ABT2QUB9_9GAMM</name>
<dbReference type="SUPFAM" id="SSF49384">
    <property type="entry name" value="Carbohydrate-binding domain"/>
    <property type="match status" value="1"/>
</dbReference>
<feature type="domain" description="Purple acid phosphatase N-terminal" evidence="4">
    <location>
        <begin position="1137"/>
        <end position="1230"/>
    </location>
</feature>
<sequence>MGACVRHVGRWRVAVLPALIASLLAGCGGDTDTKFVDKIVEVPVEEDVPYVEDLSGAETFTANIIAAPDDADDQFQPHPAPVVNGVTARETEATSISEYQRFQINTDLSLTSGRLNHVRDEGIFSAEFTTGGSLSLVPLTRSNGQFSFERTTASANHAIDNGQNVILAVNADPYNMTQGWNMGLIKKDGVTYTGFSDRNEQAIVVYQDGSPGILEQVPEFTLNVYHNGQLLEPLGKVHYFDNASQANTSFSRGSSELELYPAESYRGTVDLTGRSAALIAAEANGVSVVERGDGEVSMQLPPLSGTVVGRVEDRAHYVVPAGHALLVDGGVLSTGSRVAIRYETDDPSWDQVESALGAGFGRGLLVKDGQLGSNQDEVAVSSRTAFGIRADGSAFFLVVDKPVGSLYDGITQTKLGQIMIGYGAVQAINLDGGGSSTLAARLPGERYTYLVNTPSDGAERVTATKWGLVLNAEQARYDANAVAVYPRELTVMAGAVYRRFRGVGYDSASWEGGGDIPEYGISDASLGLIDSRTGAFKAADADAQGYVVVRVGEQKGVARVRVTSTIDEIRFPSEQYAVDSGGSLQLTPLLISDGDSVHYSNDVISYELDNTDDCALNPETGVLSVAPVQGRSCTVTATAAGKSASTVVNIGVAPELVTDFEGDTSAFAPGGARHKAVNIEKVSDQVFSGNYSMKLSWEADPAQPGTFGAYLTDPGQVTELPGYPKYLGVNVYIPDELAGKVWWVRGSLKDADGKTVTLNYNNDGDALPERGWHFMKAEIGSGYREPLRFFQPFRFLVLKTAERIDSHVILDDFTAIYSDDTDLAGPGVTVSPQADATVEQPDPLLSLQVHDDSGVDFGSAYVALDGQDVSASLTNNGQDRIEFQSAGLADGWHRVDYRVADTNGNVTAGDYLFQVLTGGPRVYIDSANIQFYPGGTFQVPIRVEGGGNFGDLNLSLDYDATKAAMTVIDGDLSATDVSTTEGNWSGRFTGFNDNTGVVAYLELKVRDYIQNTFVSVVVNGQLDGDTYYHPVVRKEVGSRYRLLTHWGISGQQLDMLVVDQQGNAASGVTVETFTYNSGTDQISDVVVLGTTDAEGRLAVTLPAGSDSQDLLFRAYDDQGSSLMTDVQALVERLTPAPRHVYLTPGSDGSQVNVTWYTSTDVSASEVAYGAGSLNQSATGESGILPFFYGSEAGVVRVHHVALANLTPGTTYRYRVGDGAGNQSVEFSFTTDDGDDQVNIHLFGDTQTLSNENIFNGSGLVTELYQKMQAQLPDGDLILHVGDLTEDLSDYRLVRLFLESLEGDGMLASRLLVPTEGNHEVYNEGAEKFAAMFRFDPTDSGVADPFEGAIYSFDYGNTHIAVLTSELTEERDWPKMMDWLRADMSASDQTWKIVMIHRPPYNGNPASGNGRVMQYLPPLVDELGIDLVLSGHDHMYSRSVPMAGGQPHPAGATYLIAGSDSAKYYDNNGGGIAKFADVLFDDNVNTYTTLQIDGENMHVLTRTLDGTVVDDTIITPRAGR</sequence>
<dbReference type="InterPro" id="IPR029052">
    <property type="entry name" value="Metallo-depent_PP-like"/>
</dbReference>
<dbReference type="RefSeq" id="WP_262459297.1">
    <property type="nucleotide sequence ID" value="NZ_ARXS01000002.1"/>
</dbReference>
<dbReference type="InterPro" id="IPR004843">
    <property type="entry name" value="Calcineurin-like_PHP"/>
</dbReference>
<dbReference type="PANTHER" id="PTHR45867">
    <property type="entry name" value="PURPLE ACID PHOSPHATASE"/>
    <property type="match status" value="1"/>
</dbReference>
<dbReference type="PANTHER" id="PTHR45867:SF3">
    <property type="entry name" value="ACID PHOSPHATASE TYPE 7"/>
    <property type="match status" value="1"/>
</dbReference>
<dbReference type="Pfam" id="PF00149">
    <property type="entry name" value="Metallophos"/>
    <property type="match status" value="1"/>
</dbReference>
<dbReference type="Pfam" id="PF16656">
    <property type="entry name" value="Pur_ac_phosph_N"/>
    <property type="match status" value="1"/>
</dbReference>
<organism evidence="5 6">
    <name type="scientific">Alloalcanivorax balearicus MACL04</name>
    <dbReference type="NCBI Taxonomy" id="1177182"/>
    <lineage>
        <taxon>Bacteria</taxon>
        <taxon>Pseudomonadati</taxon>
        <taxon>Pseudomonadota</taxon>
        <taxon>Gammaproteobacteria</taxon>
        <taxon>Oceanospirillales</taxon>
        <taxon>Alcanivoracaceae</taxon>
        <taxon>Alloalcanivorax</taxon>
    </lineage>
</organism>
<protein>
    <submittedName>
        <fullName evidence="5">Metallophosphoesterase</fullName>
    </submittedName>
</protein>
<dbReference type="SUPFAM" id="SSF56300">
    <property type="entry name" value="Metallo-dependent phosphatases"/>
    <property type="match status" value="1"/>
</dbReference>
<dbReference type="Pfam" id="PF09992">
    <property type="entry name" value="NAGPA"/>
    <property type="match status" value="1"/>
</dbReference>
<keyword evidence="6" id="KW-1185">Reference proteome</keyword>
<dbReference type="Gene3D" id="3.60.21.10">
    <property type="match status" value="1"/>
</dbReference>
<evidence type="ECO:0000259" key="4">
    <source>
        <dbReference type="Pfam" id="PF16656"/>
    </source>
</evidence>
<dbReference type="InterPro" id="IPR008965">
    <property type="entry name" value="CBM2/CBM3_carb-bd_dom_sf"/>
</dbReference>
<feature type="domain" description="Calcineurin-like phosphoesterase" evidence="2">
    <location>
        <begin position="1239"/>
        <end position="1435"/>
    </location>
</feature>
<dbReference type="EMBL" id="ARXS01000002">
    <property type="protein sequence ID" value="MCU5781112.1"/>
    <property type="molecule type" value="Genomic_DNA"/>
</dbReference>
<evidence type="ECO:0000313" key="6">
    <source>
        <dbReference type="Proteomes" id="UP001064106"/>
    </source>
</evidence>
<dbReference type="PROSITE" id="PS51257">
    <property type="entry name" value="PROKAR_LIPOPROTEIN"/>
    <property type="match status" value="1"/>
</dbReference>
<gene>
    <name evidence="5" type="ORF">MA04_00412</name>
</gene>
<evidence type="ECO:0000259" key="3">
    <source>
        <dbReference type="Pfam" id="PF09992"/>
    </source>
</evidence>
<accession>A0ABT2QUB9</accession>
<evidence type="ECO:0000259" key="2">
    <source>
        <dbReference type="Pfam" id="PF00149"/>
    </source>
</evidence>
<keyword evidence="1" id="KW-0732">Signal</keyword>
<dbReference type="InterPro" id="IPR018711">
    <property type="entry name" value="NAGPA"/>
</dbReference>
<proteinExistence type="predicted"/>
<evidence type="ECO:0000256" key="1">
    <source>
        <dbReference type="ARBA" id="ARBA00022729"/>
    </source>
</evidence>
<evidence type="ECO:0000313" key="5">
    <source>
        <dbReference type="EMBL" id="MCU5781112.1"/>
    </source>
</evidence>
<comment type="caution">
    <text evidence="5">The sequence shown here is derived from an EMBL/GenBank/DDBJ whole genome shotgun (WGS) entry which is preliminary data.</text>
</comment>
<dbReference type="Gene3D" id="2.60.40.380">
    <property type="entry name" value="Purple acid phosphatase-like, N-terminal"/>
    <property type="match status" value="1"/>
</dbReference>
<dbReference type="SUPFAM" id="SSF49363">
    <property type="entry name" value="Purple acid phosphatase, N-terminal domain"/>
    <property type="match status" value="1"/>
</dbReference>
<dbReference type="Proteomes" id="UP001064106">
    <property type="component" value="Unassembled WGS sequence"/>
</dbReference>
<dbReference type="InterPro" id="IPR015914">
    <property type="entry name" value="PAPs_N"/>
</dbReference>
<feature type="domain" description="Phosphodiester glycosidase" evidence="3">
    <location>
        <begin position="334"/>
        <end position="468"/>
    </location>
</feature>
<reference evidence="5" key="1">
    <citation type="submission" date="2012-09" db="EMBL/GenBank/DDBJ databases">
        <title>Genome Sequence of alkane-degrading Bacterium Alcanivorax balearicus MACL04.</title>
        <authorList>
            <person name="Lai Q."/>
            <person name="Shao Z."/>
        </authorList>
    </citation>
    <scope>NUCLEOTIDE SEQUENCE</scope>
    <source>
        <strain evidence="5">MACL04</strain>
    </source>
</reference>